<evidence type="ECO:0000256" key="5">
    <source>
        <dbReference type="ARBA" id="ARBA00022827"/>
    </source>
</evidence>
<evidence type="ECO:0000313" key="18">
    <source>
        <dbReference type="EMBL" id="URI06866.1"/>
    </source>
</evidence>
<keyword evidence="3" id="KW-0153">Cholesterol metabolism</keyword>
<dbReference type="Gene3D" id="3.50.50.60">
    <property type="entry name" value="FAD/NAD(P)-binding domain"/>
    <property type="match status" value="3"/>
</dbReference>
<name>A0ABY4S4U5_AQUTE</name>
<reference evidence="18" key="1">
    <citation type="submission" date="2022-05" db="EMBL/GenBank/DDBJ databases">
        <title>An RpoN-dependent PEP-CTERM gene is involved in floc formation of an Aquincola tertiaricarbonis strain.</title>
        <authorList>
            <person name="Qiu D."/>
            <person name="Xia M."/>
        </authorList>
    </citation>
    <scope>NUCLEOTIDE SEQUENCE</scope>
    <source>
        <strain evidence="18">RN12</strain>
    </source>
</reference>
<evidence type="ECO:0000256" key="6">
    <source>
        <dbReference type="ARBA" id="ARBA00023002"/>
    </source>
</evidence>
<dbReference type="InterPro" id="IPR036188">
    <property type="entry name" value="FAD/NAD-bd_sf"/>
</dbReference>
<feature type="domain" description="Glucose-methanol-choline oxidoreductase C-terminal" evidence="17">
    <location>
        <begin position="502"/>
        <end position="566"/>
    </location>
</feature>
<evidence type="ECO:0000256" key="2">
    <source>
        <dbReference type="ARBA" id="ARBA00010790"/>
    </source>
</evidence>
<proteinExistence type="inferred from homology"/>
<comment type="pathway">
    <text evidence="12">Steroid metabolism; cholesterol degradation.</text>
</comment>
<keyword evidence="4" id="KW-0285">Flavoprotein</keyword>
<keyword evidence="19" id="KW-1185">Reference proteome</keyword>
<protein>
    <recommendedName>
        <fullName evidence="14">Cholesterol oxidase</fullName>
        <ecNumber evidence="13">1.1.3.6</ecNumber>
        <ecNumber evidence="11">5.3.3.1</ecNumber>
    </recommendedName>
    <alternativeName>
        <fullName evidence="15">Cholesterol isomerase</fullName>
    </alternativeName>
</protein>
<keyword evidence="10" id="KW-0413">Isomerase</keyword>
<dbReference type="EC" id="5.3.3.1" evidence="11"/>
<evidence type="ECO:0000256" key="8">
    <source>
        <dbReference type="ARBA" id="ARBA00023166"/>
    </source>
</evidence>
<keyword evidence="9" id="KW-0753">Steroid metabolism</keyword>
<keyword evidence="7" id="KW-0443">Lipid metabolism</keyword>
<evidence type="ECO:0000256" key="7">
    <source>
        <dbReference type="ARBA" id="ARBA00023098"/>
    </source>
</evidence>
<evidence type="ECO:0000313" key="19">
    <source>
        <dbReference type="Proteomes" id="UP001056201"/>
    </source>
</evidence>
<comment type="similarity">
    <text evidence="2">Belongs to the GMC oxidoreductase family.</text>
</comment>
<dbReference type="InterPro" id="IPR007867">
    <property type="entry name" value="GMC_OxRtase_C"/>
</dbReference>
<evidence type="ECO:0000256" key="1">
    <source>
        <dbReference type="ARBA" id="ARBA00001974"/>
    </source>
</evidence>
<dbReference type="EMBL" id="CP097635">
    <property type="protein sequence ID" value="URI06866.1"/>
    <property type="molecule type" value="Genomic_DNA"/>
</dbReference>
<dbReference type="PANTHER" id="PTHR47470">
    <property type="entry name" value="CHOLESTEROL OXIDASE"/>
    <property type="match status" value="1"/>
</dbReference>
<dbReference type="SUPFAM" id="SSF51905">
    <property type="entry name" value="FAD/NAD(P)-binding domain"/>
    <property type="match status" value="1"/>
</dbReference>
<evidence type="ECO:0000256" key="15">
    <source>
        <dbReference type="ARBA" id="ARBA00049778"/>
    </source>
</evidence>
<accession>A0ABY4S4U5</accession>
<evidence type="ECO:0000256" key="13">
    <source>
        <dbReference type="ARBA" id="ARBA00049723"/>
    </source>
</evidence>
<dbReference type="EC" id="1.1.3.6" evidence="13"/>
<evidence type="ECO:0000259" key="16">
    <source>
        <dbReference type="Pfam" id="PF00732"/>
    </source>
</evidence>
<feature type="domain" description="Glucose-methanol-choline oxidoreductase N-terminal" evidence="16">
    <location>
        <begin position="90"/>
        <end position="282"/>
    </location>
</feature>
<keyword evidence="8" id="KW-1207">Sterol metabolism</keyword>
<evidence type="ECO:0000256" key="4">
    <source>
        <dbReference type="ARBA" id="ARBA00022630"/>
    </source>
</evidence>
<comment type="cofactor">
    <cofactor evidence="1">
        <name>FAD</name>
        <dbReference type="ChEBI" id="CHEBI:57692"/>
    </cofactor>
</comment>
<keyword evidence="6" id="KW-0560">Oxidoreductase</keyword>
<dbReference type="InterPro" id="IPR052542">
    <property type="entry name" value="Cholesterol_Oxidase"/>
</dbReference>
<sequence length="1278" mass="137652">MNKTLSLPIGRMAAHYTVVVVGSGYGAGVAASRLARAGQRVCVLERGRELQPGQYPNDLASAQAEMQVNTARGRLGNPDGLYDVHLNDDVNAVVGCGLGGTSLINANVALEMDKRLLKLEHWPQVFQDHPDLLDRFAERARAMLDPNPYPDDWQPLNKLDALQMAAKGMKQPFSRPPIAVNFVDQTNPFGVAQPKCNLCGDCCSGCNVGAKNTTLMNYLPDARNHGAEIFTQCKVSHLERDGEVWRVHFMVGGAQPEARSITADIVMLGAGALGSTEILLRSRDKGLPLSGRLGERFSGNGDVLAFGYDNYWRNTAAAGQPPQWSNINGVGVGTNQVAAVNLPGPCITGVIDLRQTATDPGQGLVIEEGVIPGAMASLVAAGYFLAETQTEGFFQYGTDQARLRLLDAQLVGTAVQTNPTGLGALAYTGPAARSQTYLVMSVDEAAGRLKLADDRLVIDWPGAGRSPVIARDNALLQDAARATQGEFMPNPLWTAPMGQQLVTVHPVGGCGMGDDVTRGVVNDRGQVWNPAGQGDEALYPGLYVCDGAVMPGPVGVNPLLTIASVAERTVDLLVKERGWTLDLTLAARGPLPPAAVPAQSPALDESAHEGLLHRLGHQLHDLLHGGIEGLLERIEKAIEEGAIELGEKLLKEIIAHDPTLLSPTFQFTETMHGWACVVPPGSPGEPLAEPDYTLGAAWGRADGQTMDFRLTIATDCLYTLVNDPLHAADISGEVHCPALSPTPLKVTRGRFQLLPVDAQRVDTWTMTYDMQLARDGGTPLHFQGHKVLHQRAGSNVWSDVTTLFVQVHEVRDSETAQPSGNGARVAVGILTLDLQDLAWQASSIGLAPQRGLVGDLLNRFPKVRGAIARLYLAKFAAFFGETLFRAYGGLLADLENFPAQDDAQRVRRVLKAPVPEVHSLPLPRGFAARLTRYHGGALGPVVLAPGFSVTASSFATDTVDQNLVEFLCAHGYDVWLFDYRASPDSGSPIGDYTIDDIAHEDWPAAVAFILQATGAKDLQAIVHCVGSMSLLMAMLGGMPGVRSVVSSQLTLHPVTNWLSYLKTDLDLPRLLGGMSQFKDGFDIVVRSNPPSDLDYEIDTVVWNVPVPEGEQCTNPVCRRIFAIFGPSYTHGQLDQATHVAMREWFGRIALKPFEQLALMMQAGLAVNADGADTWLGAPGAVQRLALPISFVVGGLNQIFYPETSARTLAWLRAHNDPQLYSRHVFDRYAHMDLFIGRDASRDVFPVLLQELERGHRLAVQAAATPASARPEASLAERA</sequence>
<evidence type="ECO:0000256" key="10">
    <source>
        <dbReference type="ARBA" id="ARBA00023235"/>
    </source>
</evidence>
<dbReference type="PANTHER" id="PTHR47470:SF1">
    <property type="entry name" value="FAD-DEPENDENT OXIDOREDUCTASE 2 FAD BINDING DOMAIN-CONTAINING PROTEIN"/>
    <property type="match status" value="1"/>
</dbReference>
<dbReference type="Pfam" id="PF00732">
    <property type="entry name" value="GMC_oxred_N"/>
    <property type="match status" value="1"/>
</dbReference>
<keyword evidence="5" id="KW-0274">FAD</keyword>
<organism evidence="18 19">
    <name type="scientific">Aquincola tertiaricarbonis</name>
    <dbReference type="NCBI Taxonomy" id="391953"/>
    <lineage>
        <taxon>Bacteria</taxon>
        <taxon>Pseudomonadati</taxon>
        <taxon>Pseudomonadota</taxon>
        <taxon>Betaproteobacteria</taxon>
        <taxon>Burkholderiales</taxon>
        <taxon>Sphaerotilaceae</taxon>
        <taxon>Aquincola</taxon>
    </lineage>
</organism>
<dbReference type="Pfam" id="PF05199">
    <property type="entry name" value="GMC_oxred_C"/>
    <property type="match status" value="1"/>
</dbReference>
<dbReference type="SUPFAM" id="SSF53474">
    <property type="entry name" value="alpha/beta-Hydrolases"/>
    <property type="match status" value="1"/>
</dbReference>
<evidence type="ECO:0000256" key="12">
    <source>
        <dbReference type="ARBA" id="ARBA00049645"/>
    </source>
</evidence>
<dbReference type="RefSeq" id="WP_250195129.1">
    <property type="nucleotide sequence ID" value="NZ_CP097635.1"/>
</dbReference>
<evidence type="ECO:0000259" key="17">
    <source>
        <dbReference type="Pfam" id="PF05199"/>
    </source>
</evidence>
<dbReference type="InterPro" id="IPR029058">
    <property type="entry name" value="AB_hydrolase_fold"/>
</dbReference>
<evidence type="ECO:0000256" key="14">
    <source>
        <dbReference type="ARBA" id="ARBA00049744"/>
    </source>
</evidence>
<dbReference type="Proteomes" id="UP001056201">
    <property type="component" value="Chromosome 1"/>
</dbReference>
<evidence type="ECO:0000256" key="11">
    <source>
        <dbReference type="ARBA" id="ARBA00038856"/>
    </source>
</evidence>
<evidence type="ECO:0000256" key="3">
    <source>
        <dbReference type="ARBA" id="ARBA00022548"/>
    </source>
</evidence>
<dbReference type="InterPro" id="IPR000172">
    <property type="entry name" value="GMC_OxRdtase_N"/>
</dbReference>
<evidence type="ECO:0000256" key="9">
    <source>
        <dbReference type="ARBA" id="ARBA00023221"/>
    </source>
</evidence>
<gene>
    <name evidence="18" type="ORF">MW290_13305</name>
</gene>
<dbReference type="Gene3D" id="3.40.50.1820">
    <property type="entry name" value="alpha/beta hydrolase"/>
    <property type="match status" value="1"/>
</dbReference>